<dbReference type="EMBL" id="CP046400">
    <property type="protein sequence ID" value="QGY38614.1"/>
    <property type="molecule type" value="Genomic_DNA"/>
</dbReference>
<reference evidence="2 3" key="1">
    <citation type="submission" date="2019-11" db="EMBL/GenBank/DDBJ databases">
        <authorList>
            <person name="Zheng R.K."/>
            <person name="Sun C.M."/>
        </authorList>
    </citation>
    <scope>NUCLEOTIDE SEQUENCE [LARGE SCALE GENOMIC DNA]</scope>
    <source>
        <strain evidence="2 3">SRB007</strain>
    </source>
</reference>
<name>A0A6I6JLL2_9BACT</name>
<dbReference type="PROSITE" id="PS51257">
    <property type="entry name" value="PROKAR_LIPOPROTEIN"/>
    <property type="match status" value="1"/>
</dbReference>
<evidence type="ECO:0000256" key="1">
    <source>
        <dbReference type="SAM" id="SignalP"/>
    </source>
</evidence>
<organism evidence="2 3">
    <name type="scientific">Pseudodesulfovibrio cashew</name>
    <dbReference type="NCBI Taxonomy" id="2678688"/>
    <lineage>
        <taxon>Bacteria</taxon>
        <taxon>Pseudomonadati</taxon>
        <taxon>Thermodesulfobacteriota</taxon>
        <taxon>Desulfovibrionia</taxon>
        <taxon>Desulfovibrionales</taxon>
        <taxon>Desulfovibrionaceae</taxon>
    </lineage>
</organism>
<sequence length="137" mass="15626">MRKILLLSSLFLCLLSLGCSAHSSRHANPHRIQGCRLFPCGGEADYPDMVINYEIVRETTTDYIITGTATLLNGPRDREIELALLDFGLTREGTVFDSYSVPMIGRDLRTPLRFKHRFTPESEFDGVLFDWDIHFTD</sequence>
<evidence type="ECO:0000313" key="2">
    <source>
        <dbReference type="EMBL" id="QGY38614.1"/>
    </source>
</evidence>
<keyword evidence="1" id="KW-0732">Signal</keyword>
<dbReference type="RefSeq" id="WP_158945572.1">
    <property type="nucleotide sequence ID" value="NZ_CP046400.1"/>
</dbReference>
<proteinExistence type="predicted"/>
<dbReference type="Proteomes" id="UP000428328">
    <property type="component" value="Chromosome"/>
</dbReference>
<keyword evidence="3" id="KW-1185">Reference proteome</keyword>
<protein>
    <recommendedName>
        <fullName evidence="4">Lipoprotein</fullName>
    </recommendedName>
</protein>
<gene>
    <name evidence="2" type="ORF">GM415_00120</name>
</gene>
<feature type="chain" id="PRO_5026357232" description="Lipoprotein" evidence="1">
    <location>
        <begin position="22"/>
        <end position="137"/>
    </location>
</feature>
<evidence type="ECO:0008006" key="4">
    <source>
        <dbReference type="Google" id="ProtNLM"/>
    </source>
</evidence>
<dbReference type="KEGG" id="psel:GM415_00120"/>
<feature type="signal peptide" evidence="1">
    <location>
        <begin position="1"/>
        <end position="21"/>
    </location>
</feature>
<accession>A0A6I6JLL2</accession>
<evidence type="ECO:0000313" key="3">
    <source>
        <dbReference type="Proteomes" id="UP000428328"/>
    </source>
</evidence>
<dbReference type="AlphaFoldDB" id="A0A6I6JLL2"/>